<evidence type="ECO:0000313" key="2">
    <source>
        <dbReference type="Proteomes" id="UP000196102"/>
    </source>
</evidence>
<gene>
    <name evidence="1" type="ORF">A9Q93_02705</name>
</gene>
<protein>
    <submittedName>
        <fullName evidence="1">Uncharacterized protein</fullName>
    </submittedName>
</protein>
<sequence length="149" mass="17515">MKNLKRIYTILLLFISFTATSQVFIGELEEIYLGYEEVTKNDFDSLNNDIKSLENFKFRKALKEARRTKDSLEFVSNRTKLHVSQEEYLKTLRKAANRSSDSTEFIDKLSSQFPELKNVIATHESFEELYEIVRPVTFNGWLEELPSFL</sequence>
<organism evidence="1 2">
    <name type="scientific">Nonlabens dokdonensis</name>
    <dbReference type="NCBI Taxonomy" id="328515"/>
    <lineage>
        <taxon>Bacteria</taxon>
        <taxon>Pseudomonadati</taxon>
        <taxon>Bacteroidota</taxon>
        <taxon>Flavobacteriia</taxon>
        <taxon>Flavobacteriales</taxon>
        <taxon>Flavobacteriaceae</taxon>
        <taxon>Nonlabens</taxon>
    </lineage>
</organism>
<proteinExistence type="predicted"/>
<dbReference type="AlphaFoldDB" id="A0A1Z8B980"/>
<comment type="caution">
    <text evidence="1">The sequence shown here is derived from an EMBL/GenBank/DDBJ whole genome shotgun (WGS) entry which is preliminary data.</text>
</comment>
<evidence type="ECO:0000313" key="1">
    <source>
        <dbReference type="EMBL" id="OUS19151.1"/>
    </source>
</evidence>
<dbReference type="RefSeq" id="WP_303685849.1">
    <property type="nucleotide sequence ID" value="NZ_CAJXYO010000007.1"/>
</dbReference>
<accession>A0A1Z8B980</accession>
<reference evidence="2" key="1">
    <citation type="journal article" date="2017" name="Proc. Natl. Acad. Sci. U.S.A.">
        <title>Simulation of Deepwater Horizon oil plume reveals substrate specialization within a complex community of hydrocarbon-degraders.</title>
        <authorList>
            <person name="Hu P."/>
            <person name="Dubinsky E.A."/>
            <person name="Probst A.J."/>
            <person name="Wang J."/>
            <person name="Sieber C.M.K."/>
            <person name="Tom L.M."/>
            <person name="Gardinali P."/>
            <person name="Banfield J.F."/>
            <person name="Atlas R.M."/>
            <person name="Andersen G.L."/>
        </authorList>
    </citation>
    <scope>NUCLEOTIDE SEQUENCE [LARGE SCALE GENOMIC DNA]</scope>
</reference>
<dbReference type="Proteomes" id="UP000196102">
    <property type="component" value="Unassembled WGS sequence"/>
</dbReference>
<name>A0A1Z8B980_9FLAO</name>
<dbReference type="EMBL" id="MAAX01000045">
    <property type="protein sequence ID" value="OUS19151.1"/>
    <property type="molecule type" value="Genomic_DNA"/>
</dbReference>